<dbReference type="EMBL" id="CP029077">
    <property type="protein sequence ID" value="QED23187.1"/>
    <property type="molecule type" value="Genomic_DNA"/>
</dbReference>
<feature type="transmembrane region" description="Helical" evidence="1">
    <location>
        <begin position="249"/>
        <end position="267"/>
    </location>
</feature>
<sequence length="394" mass="45577">MKIIFQNNNILKFFTISITRISLDQYIILNYIMLISNFSIQKLGNINFFSLLFALISMLLSGIIYDKFSHKLFFKLGIFISFLSSITLFLSTKHEVFIYFFAILYPISQNFFYGKNEAFLFQSVKNNIKNTSIFPRILSFFYGISDFIKFLSSIISTILISFHSIKYIQYYLVFFTFFQALCILIFTNFTQNKKSQSKNSLFAIKCLIFGRLKYTILLFSIYTSIMYLYKEILVLVGKIYDVSAINIGLYKAKYHLFLSLGCLIPLILKPHFFNKKAPLFSHIIPIISLICITIFAVQGNYIYIIYCLFAISLSFCAFEISLDLKGNRLVKEEVIGTFNSILWTVSLLFSVLMSGLIAILLKYMDGKIALNIIFSIYAIAVIFASILQRRSVKI</sequence>
<feature type="transmembrane region" description="Helical" evidence="1">
    <location>
        <begin position="341"/>
        <end position="362"/>
    </location>
</feature>
<keyword evidence="1" id="KW-0472">Membrane</keyword>
<gene>
    <name evidence="2" type="ORF">Deia_00384</name>
</gene>
<dbReference type="Proteomes" id="UP000321934">
    <property type="component" value="Chromosome"/>
</dbReference>
<dbReference type="InterPro" id="IPR036259">
    <property type="entry name" value="MFS_trans_sf"/>
</dbReference>
<dbReference type="RefSeq" id="WP_146820477.1">
    <property type="nucleotide sequence ID" value="NZ_CP029077.1"/>
</dbReference>
<evidence type="ECO:0000313" key="3">
    <source>
        <dbReference type="Proteomes" id="UP000321934"/>
    </source>
</evidence>
<feature type="transmembrane region" description="Helical" evidence="1">
    <location>
        <begin position="96"/>
        <end position="113"/>
    </location>
</feature>
<feature type="transmembrane region" description="Helical" evidence="1">
    <location>
        <begin position="279"/>
        <end position="297"/>
    </location>
</feature>
<organism evidence="2 3">
    <name type="scientific">Candidatus Deianiraea vastatrix</name>
    <dbReference type="NCBI Taxonomy" id="2163644"/>
    <lineage>
        <taxon>Bacteria</taxon>
        <taxon>Pseudomonadati</taxon>
        <taxon>Pseudomonadota</taxon>
        <taxon>Alphaproteobacteria</taxon>
        <taxon>Rickettsiales</taxon>
        <taxon>Candidatus Deianiraeaceae</taxon>
        <taxon>Candidatus Deianiraea</taxon>
    </lineage>
</organism>
<feature type="transmembrane region" description="Helical" evidence="1">
    <location>
        <begin position="303"/>
        <end position="320"/>
    </location>
</feature>
<accession>A0A5B8XH60</accession>
<keyword evidence="1" id="KW-1133">Transmembrane helix</keyword>
<reference evidence="2 3" key="1">
    <citation type="journal article" date="2019" name="ISME J.">
        <title>Deianiraea, an extracellular bacterium associated with the ciliate Paramecium, suggests an alternative scenario for the evolution of Rickettsiales.</title>
        <authorList>
            <person name="Castelli M."/>
            <person name="Sabaneyeva E."/>
            <person name="Lanzoni O."/>
            <person name="Lebedeva N."/>
            <person name="Floriano A.M."/>
            <person name="Gaiarsa S."/>
            <person name="Benken K."/>
            <person name="Modeo L."/>
            <person name="Bandi C."/>
            <person name="Potekhin A."/>
            <person name="Sassera D."/>
            <person name="Petroni G."/>
        </authorList>
    </citation>
    <scope>NUCLEOTIDE SEQUENCE [LARGE SCALE GENOMIC DNA]</scope>
    <source>
        <strain evidence="2">CyL4-1</strain>
    </source>
</reference>
<feature type="transmembrane region" description="Helical" evidence="1">
    <location>
        <begin position="133"/>
        <end position="162"/>
    </location>
</feature>
<feature type="transmembrane region" description="Helical" evidence="1">
    <location>
        <begin position="46"/>
        <end position="65"/>
    </location>
</feature>
<feature type="transmembrane region" description="Helical" evidence="1">
    <location>
        <begin position="211"/>
        <end position="229"/>
    </location>
</feature>
<keyword evidence="1" id="KW-0812">Transmembrane</keyword>
<dbReference type="SUPFAM" id="SSF103473">
    <property type="entry name" value="MFS general substrate transporter"/>
    <property type="match status" value="1"/>
</dbReference>
<keyword evidence="3" id="KW-1185">Reference proteome</keyword>
<dbReference type="Gene3D" id="1.20.1250.20">
    <property type="entry name" value="MFS general substrate transporter like domains"/>
    <property type="match status" value="1"/>
</dbReference>
<feature type="transmembrane region" description="Helical" evidence="1">
    <location>
        <begin position="72"/>
        <end position="90"/>
    </location>
</feature>
<feature type="transmembrane region" description="Helical" evidence="1">
    <location>
        <begin position="168"/>
        <end position="190"/>
    </location>
</feature>
<evidence type="ECO:0000313" key="2">
    <source>
        <dbReference type="EMBL" id="QED23187.1"/>
    </source>
</evidence>
<feature type="transmembrane region" description="Helical" evidence="1">
    <location>
        <begin position="368"/>
        <end position="387"/>
    </location>
</feature>
<dbReference type="AlphaFoldDB" id="A0A5B8XH60"/>
<name>A0A5B8XH60_9RICK</name>
<evidence type="ECO:0008006" key="4">
    <source>
        <dbReference type="Google" id="ProtNLM"/>
    </source>
</evidence>
<proteinExistence type="predicted"/>
<protein>
    <recommendedName>
        <fullName evidence="4">MFS transporter</fullName>
    </recommendedName>
</protein>
<evidence type="ECO:0000256" key="1">
    <source>
        <dbReference type="SAM" id="Phobius"/>
    </source>
</evidence>
<feature type="transmembrane region" description="Helical" evidence="1">
    <location>
        <begin position="21"/>
        <end position="40"/>
    </location>
</feature>